<dbReference type="PANTHER" id="PTHR28066">
    <property type="entry name" value="37S RIBOSOMAL PROTEIN MRP10, MITOCHONDRIAL"/>
    <property type="match status" value="1"/>
</dbReference>
<dbReference type="OrthoDB" id="2210at2759"/>
<dbReference type="InterPro" id="IPR017264">
    <property type="entry name" value="Ribosomal_mS37_fun"/>
</dbReference>
<reference evidence="1 2" key="1">
    <citation type="submission" date="2014-06" db="EMBL/GenBank/DDBJ databases">
        <title>Evolutionary Origins and Diversification of the Mycorrhizal Mutualists.</title>
        <authorList>
            <consortium name="DOE Joint Genome Institute"/>
            <consortium name="Mycorrhizal Genomics Consortium"/>
            <person name="Kohler A."/>
            <person name="Kuo A."/>
            <person name="Nagy L.G."/>
            <person name="Floudas D."/>
            <person name="Copeland A."/>
            <person name="Barry K.W."/>
            <person name="Cichocki N."/>
            <person name="Veneault-Fourrey C."/>
            <person name="LaButti K."/>
            <person name="Lindquist E.A."/>
            <person name="Lipzen A."/>
            <person name="Lundell T."/>
            <person name="Morin E."/>
            <person name="Murat C."/>
            <person name="Riley R."/>
            <person name="Ohm R."/>
            <person name="Sun H."/>
            <person name="Tunlid A."/>
            <person name="Henrissat B."/>
            <person name="Grigoriev I.V."/>
            <person name="Hibbett D.S."/>
            <person name="Martin F."/>
        </authorList>
    </citation>
    <scope>NUCLEOTIDE SEQUENCE [LARGE SCALE GENOMIC DNA]</scope>
    <source>
        <strain evidence="1 2">SS14</strain>
    </source>
</reference>
<accession>A0A0C9VPQ1</accession>
<dbReference type="HOGENOM" id="CLU_162186_1_0_1"/>
<dbReference type="EMBL" id="KN837119">
    <property type="protein sequence ID" value="KIJ44157.1"/>
    <property type="molecule type" value="Genomic_DNA"/>
</dbReference>
<sequence>MSSIPKLKVKPAKLTTPTPCSTELIAMLGCWSATGDALSVEPTKCADVAKALHDCMKTAPRHHRQHRPSINYHLARLNKLIKR</sequence>
<dbReference type="GO" id="GO:0005763">
    <property type="term" value="C:mitochondrial small ribosomal subunit"/>
    <property type="evidence" value="ECO:0007669"/>
    <property type="project" value="TreeGrafter"/>
</dbReference>
<dbReference type="GO" id="GO:0003735">
    <property type="term" value="F:structural constituent of ribosome"/>
    <property type="evidence" value="ECO:0007669"/>
    <property type="project" value="InterPro"/>
</dbReference>
<evidence type="ECO:0000313" key="2">
    <source>
        <dbReference type="Proteomes" id="UP000054279"/>
    </source>
</evidence>
<dbReference type="PANTHER" id="PTHR28066:SF1">
    <property type="entry name" value="SMALL RIBOSOMAL SUBUNIT PROTEIN MS37"/>
    <property type="match status" value="1"/>
</dbReference>
<dbReference type="Proteomes" id="UP000054279">
    <property type="component" value="Unassembled WGS sequence"/>
</dbReference>
<name>A0A0C9VPQ1_SPHS4</name>
<organism evidence="1 2">
    <name type="scientific">Sphaerobolus stellatus (strain SS14)</name>
    <dbReference type="NCBI Taxonomy" id="990650"/>
    <lineage>
        <taxon>Eukaryota</taxon>
        <taxon>Fungi</taxon>
        <taxon>Dikarya</taxon>
        <taxon>Basidiomycota</taxon>
        <taxon>Agaricomycotina</taxon>
        <taxon>Agaricomycetes</taxon>
        <taxon>Phallomycetidae</taxon>
        <taxon>Geastrales</taxon>
        <taxon>Sphaerobolaceae</taxon>
        <taxon>Sphaerobolus</taxon>
    </lineage>
</organism>
<proteinExistence type="predicted"/>
<gene>
    <name evidence="1" type="ORF">M422DRAFT_208457</name>
</gene>
<dbReference type="GO" id="GO:0032543">
    <property type="term" value="P:mitochondrial translation"/>
    <property type="evidence" value="ECO:0007669"/>
    <property type="project" value="InterPro"/>
</dbReference>
<keyword evidence="2" id="KW-1185">Reference proteome</keyword>
<dbReference type="AlphaFoldDB" id="A0A0C9VPQ1"/>
<protein>
    <recommendedName>
        <fullName evidence="3">37S ribosomal protein mrp10, mitochondrial</fullName>
    </recommendedName>
</protein>
<evidence type="ECO:0008006" key="3">
    <source>
        <dbReference type="Google" id="ProtNLM"/>
    </source>
</evidence>
<evidence type="ECO:0000313" key="1">
    <source>
        <dbReference type="EMBL" id="KIJ44157.1"/>
    </source>
</evidence>